<feature type="non-terminal residue" evidence="2">
    <location>
        <position position="47"/>
    </location>
</feature>
<keyword evidence="1" id="KW-1133">Transmembrane helix</keyword>
<protein>
    <submittedName>
        <fullName evidence="2">Uncharacterized protein</fullName>
    </submittedName>
</protein>
<sequence>MLPAKTSKFTFLFGPIAKMFLAVILGCLMAWTIISVSERWSPEAREK</sequence>
<evidence type="ECO:0000313" key="3">
    <source>
        <dbReference type="Proteomes" id="UP000034299"/>
    </source>
</evidence>
<feature type="transmembrane region" description="Helical" evidence="1">
    <location>
        <begin position="12"/>
        <end position="34"/>
    </location>
</feature>
<evidence type="ECO:0000313" key="2">
    <source>
        <dbReference type="EMBL" id="KKS13189.1"/>
    </source>
</evidence>
<keyword evidence="1" id="KW-0812">Transmembrane</keyword>
<proteinExistence type="predicted"/>
<dbReference type="Proteomes" id="UP000034299">
    <property type="component" value="Unassembled WGS sequence"/>
</dbReference>
<organism evidence="2 3">
    <name type="scientific">Candidatus Magasanikbacteria bacterium GW2011_GWA2_41_55</name>
    <dbReference type="NCBI Taxonomy" id="1619038"/>
    <lineage>
        <taxon>Bacteria</taxon>
        <taxon>Candidatus Magasanikiibacteriota</taxon>
    </lineage>
</organism>
<evidence type="ECO:0000256" key="1">
    <source>
        <dbReference type="SAM" id="Phobius"/>
    </source>
</evidence>
<gene>
    <name evidence="2" type="ORF">UU69_C0011G0006</name>
</gene>
<name>A0A0G0WK58_9BACT</name>
<dbReference type="AlphaFoldDB" id="A0A0G0WK58"/>
<comment type="caution">
    <text evidence="2">The sequence shown here is derived from an EMBL/GenBank/DDBJ whole genome shotgun (WGS) entry which is preliminary data.</text>
</comment>
<reference evidence="2 3" key="1">
    <citation type="journal article" date="2015" name="Nature">
        <title>rRNA introns, odd ribosomes, and small enigmatic genomes across a large radiation of phyla.</title>
        <authorList>
            <person name="Brown C.T."/>
            <person name="Hug L.A."/>
            <person name="Thomas B.C."/>
            <person name="Sharon I."/>
            <person name="Castelle C.J."/>
            <person name="Singh A."/>
            <person name="Wilkins M.J."/>
            <person name="Williams K.H."/>
            <person name="Banfield J.F."/>
        </authorList>
    </citation>
    <scope>NUCLEOTIDE SEQUENCE [LARGE SCALE GENOMIC DNA]</scope>
</reference>
<keyword evidence="1" id="KW-0472">Membrane</keyword>
<dbReference type="EMBL" id="LCBP01000011">
    <property type="protein sequence ID" value="KKS13189.1"/>
    <property type="molecule type" value="Genomic_DNA"/>
</dbReference>
<accession>A0A0G0WK58</accession>